<dbReference type="Proteomes" id="UP000294513">
    <property type="component" value="Unassembled WGS sequence"/>
</dbReference>
<sequence>MRDAWSSHEAWVYECLCCSTIWDEQFDVRHIADGHGGEATVYKQDGQRCTTPWVDHVCPNCQSQNVKAFPAPRARRPEVPQARGGTDVALVFHLRHLHAW</sequence>
<name>A0A4V2YTI2_9ACTN</name>
<dbReference type="AlphaFoldDB" id="A0A4V2YTI2"/>
<evidence type="ECO:0000313" key="1">
    <source>
        <dbReference type="EMBL" id="TDD73497.1"/>
    </source>
</evidence>
<reference evidence="1 2" key="1">
    <citation type="submission" date="2019-03" db="EMBL/GenBank/DDBJ databases">
        <title>Draft genome sequences of novel Actinobacteria.</title>
        <authorList>
            <person name="Sahin N."/>
            <person name="Ay H."/>
            <person name="Saygin H."/>
        </authorList>
    </citation>
    <scope>NUCLEOTIDE SEQUENCE [LARGE SCALE GENOMIC DNA]</scope>
    <source>
        <strain evidence="1 2">H3C3</strain>
    </source>
</reference>
<evidence type="ECO:0008006" key="3">
    <source>
        <dbReference type="Google" id="ProtNLM"/>
    </source>
</evidence>
<gene>
    <name evidence="1" type="ORF">E1298_33880</name>
</gene>
<dbReference type="EMBL" id="SMKU01000256">
    <property type="protein sequence ID" value="TDD73497.1"/>
    <property type="molecule type" value="Genomic_DNA"/>
</dbReference>
<comment type="caution">
    <text evidence="1">The sequence shown here is derived from an EMBL/GenBank/DDBJ whole genome shotgun (WGS) entry which is preliminary data.</text>
</comment>
<accession>A0A4V2YTI2</accession>
<evidence type="ECO:0000313" key="2">
    <source>
        <dbReference type="Proteomes" id="UP000294513"/>
    </source>
</evidence>
<keyword evidence="2" id="KW-1185">Reference proteome</keyword>
<proteinExistence type="predicted"/>
<dbReference type="OrthoDB" id="3872345at2"/>
<dbReference type="RefSeq" id="WP_131900611.1">
    <property type="nucleotide sequence ID" value="NZ_SMKU01000256.1"/>
</dbReference>
<protein>
    <recommendedName>
        <fullName evidence="3">C2H2-type domain-containing protein</fullName>
    </recommendedName>
</protein>
<organism evidence="1 2">
    <name type="scientific">Actinomadura rubrisoli</name>
    <dbReference type="NCBI Taxonomy" id="2530368"/>
    <lineage>
        <taxon>Bacteria</taxon>
        <taxon>Bacillati</taxon>
        <taxon>Actinomycetota</taxon>
        <taxon>Actinomycetes</taxon>
        <taxon>Streptosporangiales</taxon>
        <taxon>Thermomonosporaceae</taxon>
        <taxon>Actinomadura</taxon>
    </lineage>
</organism>